<dbReference type="Proteomes" id="UP001596270">
    <property type="component" value="Unassembled WGS sequence"/>
</dbReference>
<keyword evidence="4" id="KW-1185">Reference proteome</keyword>
<evidence type="ECO:0000313" key="3">
    <source>
        <dbReference type="EMBL" id="MFC6282185.1"/>
    </source>
</evidence>
<sequence length="592" mass="66134">MKKVVVRAFGARLRGGSEAEQLATSVFLQQNRLWNKLVEIEKENRLAYRSALVQSDEELSLLTERLAAEDATIEAIVLARNAARAKARSKKNADDAISHAQALKSATARRKEIYTLMKACRERAKAAAKPLIEAAELERRQQVKEAASLFPMWWCHSETVLKKYDLARGKAMRTGAELRFHRFDGNGSMGARFSSEGGMIDRIRAGKTDILQFREPTPDELGRMSALKADGGRRVIVRVRAGNKADDGTIPFLEFLVTMHAERDLPEDMPLKTVTLRRDMFAGRPDWKIVLTFSAEVESLPEVELPAGAVGVDFGWRLVNDEGVRALRVATISDGSNCVQHVLLGDDWLQRMERSDRLRSTLQEITNKFAAASLPLLDEENLKKLSDDEWFKVLAGKARRAKNAYPGLWMDICRAHESAGQPLGAEIAEMMNAWNREANHIMTQAVHSKRKALDHRKHLYRNVAARLVRDFGHIAVEDADFSKMALLETSDGTENELTLTSRRNRTWASPSELRLAIAQAAKREQRELVDVPAARTTSDCSACGHAHAGAMTDLVFVCQGCSKVWDQDENAANNIRNFSLKTRNSSLESSSS</sequence>
<evidence type="ECO:0000313" key="4">
    <source>
        <dbReference type="Proteomes" id="UP001596270"/>
    </source>
</evidence>
<dbReference type="RefSeq" id="WP_371437691.1">
    <property type="nucleotide sequence ID" value="NZ_JBHSRS010000071.1"/>
</dbReference>
<keyword evidence="1" id="KW-0238">DNA-binding</keyword>
<gene>
    <name evidence="3" type="ORF">ACFQND_13210</name>
</gene>
<organism evidence="3 4">
    <name type="scientific">Polaromonas aquatica</name>
    <dbReference type="NCBI Taxonomy" id="332657"/>
    <lineage>
        <taxon>Bacteria</taxon>
        <taxon>Pseudomonadati</taxon>
        <taxon>Pseudomonadota</taxon>
        <taxon>Betaproteobacteria</taxon>
        <taxon>Burkholderiales</taxon>
        <taxon>Comamonadaceae</taxon>
        <taxon>Polaromonas</taxon>
    </lineage>
</organism>
<name>A0ABW1TZ53_9BURK</name>
<comment type="caution">
    <text evidence="3">The sequence shown here is derived from an EMBL/GenBank/DDBJ whole genome shotgun (WGS) entry which is preliminary data.</text>
</comment>
<dbReference type="Pfam" id="PF07282">
    <property type="entry name" value="Cas12f1-like_TNB"/>
    <property type="match status" value="1"/>
</dbReference>
<evidence type="ECO:0000259" key="2">
    <source>
        <dbReference type="Pfam" id="PF07282"/>
    </source>
</evidence>
<protein>
    <submittedName>
        <fullName evidence="3">Zinc ribbon domain-containing protein</fullName>
    </submittedName>
</protein>
<feature type="domain" description="Cas12f1-like TNB" evidence="2">
    <location>
        <begin position="512"/>
        <end position="575"/>
    </location>
</feature>
<reference evidence="4" key="1">
    <citation type="journal article" date="2019" name="Int. J. Syst. Evol. Microbiol.">
        <title>The Global Catalogue of Microorganisms (GCM) 10K type strain sequencing project: providing services to taxonomists for standard genome sequencing and annotation.</title>
        <authorList>
            <consortium name="The Broad Institute Genomics Platform"/>
            <consortium name="The Broad Institute Genome Sequencing Center for Infectious Disease"/>
            <person name="Wu L."/>
            <person name="Ma J."/>
        </authorList>
    </citation>
    <scope>NUCLEOTIDE SEQUENCE [LARGE SCALE GENOMIC DNA]</scope>
    <source>
        <strain evidence="4">CCUG 39402</strain>
    </source>
</reference>
<accession>A0ABW1TZ53</accession>
<dbReference type="EMBL" id="JBHSRS010000071">
    <property type="protein sequence ID" value="MFC6282185.1"/>
    <property type="molecule type" value="Genomic_DNA"/>
</dbReference>
<proteinExistence type="predicted"/>
<evidence type="ECO:0000256" key="1">
    <source>
        <dbReference type="ARBA" id="ARBA00023125"/>
    </source>
</evidence>
<dbReference type="InterPro" id="IPR010095">
    <property type="entry name" value="Cas12f1-like_TNB"/>
</dbReference>